<name>A0ABW5BGF9_9PROT</name>
<evidence type="ECO:0000313" key="3">
    <source>
        <dbReference type="Proteomes" id="UP001597294"/>
    </source>
</evidence>
<proteinExistence type="predicted"/>
<protein>
    <submittedName>
        <fullName evidence="2">Uncharacterized protein</fullName>
    </submittedName>
</protein>
<keyword evidence="1" id="KW-1133">Transmembrane helix</keyword>
<accession>A0ABW5BGF9</accession>
<dbReference type="Proteomes" id="UP001597294">
    <property type="component" value="Unassembled WGS sequence"/>
</dbReference>
<reference evidence="3" key="1">
    <citation type="journal article" date="2019" name="Int. J. Syst. Evol. Microbiol.">
        <title>The Global Catalogue of Microorganisms (GCM) 10K type strain sequencing project: providing services to taxonomists for standard genome sequencing and annotation.</title>
        <authorList>
            <consortium name="The Broad Institute Genomics Platform"/>
            <consortium name="The Broad Institute Genome Sequencing Center for Infectious Disease"/>
            <person name="Wu L."/>
            <person name="Ma J."/>
        </authorList>
    </citation>
    <scope>NUCLEOTIDE SEQUENCE [LARGE SCALE GENOMIC DNA]</scope>
    <source>
        <strain evidence="3">CGMCC 4.7192</strain>
    </source>
</reference>
<sequence>MQRTGYVRDTYKTSDRKTGLLSLTLLLVTLLSISTVSVSLAAILSPEKFLADRMVDPNNTGQKISTINKN</sequence>
<evidence type="ECO:0000256" key="1">
    <source>
        <dbReference type="SAM" id="Phobius"/>
    </source>
</evidence>
<keyword evidence="3" id="KW-1185">Reference proteome</keyword>
<dbReference type="RefSeq" id="WP_380247620.1">
    <property type="nucleotide sequence ID" value="NZ_JBHUII010000001.1"/>
</dbReference>
<keyword evidence="1" id="KW-0472">Membrane</keyword>
<comment type="caution">
    <text evidence="2">The sequence shown here is derived from an EMBL/GenBank/DDBJ whole genome shotgun (WGS) entry which is preliminary data.</text>
</comment>
<feature type="transmembrane region" description="Helical" evidence="1">
    <location>
        <begin position="20"/>
        <end position="44"/>
    </location>
</feature>
<keyword evidence="1" id="KW-0812">Transmembrane</keyword>
<organism evidence="2 3">
    <name type="scientific">Kiloniella antarctica</name>
    <dbReference type="NCBI Taxonomy" id="1550907"/>
    <lineage>
        <taxon>Bacteria</taxon>
        <taxon>Pseudomonadati</taxon>
        <taxon>Pseudomonadota</taxon>
        <taxon>Alphaproteobacteria</taxon>
        <taxon>Rhodospirillales</taxon>
        <taxon>Kiloniellaceae</taxon>
        <taxon>Kiloniella</taxon>
    </lineage>
</organism>
<dbReference type="EMBL" id="JBHUII010000001">
    <property type="protein sequence ID" value="MFD2204246.1"/>
    <property type="molecule type" value="Genomic_DNA"/>
</dbReference>
<evidence type="ECO:0000313" key="2">
    <source>
        <dbReference type="EMBL" id="MFD2204246.1"/>
    </source>
</evidence>
<gene>
    <name evidence="2" type="ORF">ACFSKO_01415</name>
</gene>